<reference evidence="1 2" key="1">
    <citation type="journal article" date="2018" name="Nat. Genet.">
        <title>The Rosa genome provides new insights in the design of modern roses.</title>
        <authorList>
            <person name="Bendahmane M."/>
        </authorList>
    </citation>
    <scope>NUCLEOTIDE SEQUENCE [LARGE SCALE GENOMIC DNA]</scope>
    <source>
        <strain evidence="2">cv. Old Blush</strain>
    </source>
</reference>
<sequence>MSDSHSKPSSIQLQMFPICSICFAVRGNLRGAKMDFGKTKDDLKSLQSIGQIIGEFLRPLDYEHCK</sequence>
<protein>
    <submittedName>
        <fullName evidence="1">Uncharacterized protein</fullName>
    </submittedName>
</protein>
<gene>
    <name evidence="1" type="ORF">RchiOBHm_Chr5g0050431</name>
</gene>
<dbReference type="EMBL" id="PDCK01000043">
    <property type="protein sequence ID" value="PRQ32800.1"/>
    <property type="molecule type" value="Genomic_DNA"/>
</dbReference>
<proteinExistence type="predicted"/>
<dbReference type="Gramene" id="PRQ32800">
    <property type="protein sequence ID" value="PRQ32800"/>
    <property type="gene ID" value="RchiOBHm_Chr5g0050431"/>
</dbReference>
<organism evidence="1 2">
    <name type="scientific">Rosa chinensis</name>
    <name type="common">China rose</name>
    <dbReference type="NCBI Taxonomy" id="74649"/>
    <lineage>
        <taxon>Eukaryota</taxon>
        <taxon>Viridiplantae</taxon>
        <taxon>Streptophyta</taxon>
        <taxon>Embryophyta</taxon>
        <taxon>Tracheophyta</taxon>
        <taxon>Spermatophyta</taxon>
        <taxon>Magnoliopsida</taxon>
        <taxon>eudicotyledons</taxon>
        <taxon>Gunneridae</taxon>
        <taxon>Pentapetalae</taxon>
        <taxon>rosids</taxon>
        <taxon>fabids</taxon>
        <taxon>Rosales</taxon>
        <taxon>Rosaceae</taxon>
        <taxon>Rosoideae</taxon>
        <taxon>Rosoideae incertae sedis</taxon>
        <taxon>Rosa</taxon>
    </lineage>
</organism>
<dbReference type="AlphaFoldDB" id="A0A2P6QF50"/>
<keyword evidence="2" id="KW-1185">Reference proteome</keyword>
<accession>A0A2P6QF50</accession>
<dbReference type="Proteomes" id="UP000238479">
    <property type="component" value="Chromosome 5"/>
</dbReference>
<comment type="caution">
    <text evidence="1">The sequence shown here is derived from an EMBL/GenBank/DDBJ whole genome shotgun (WGS) entry which is preliminary data.</text>
</comment>
<evidence type="ECO:0000313" key="2">
    <source>
        <dbReference type="Proteomes" id="UP000238479"/>
    </source>
</evidence>
<dbReference type="STRING" id="74649.A0A2P6QF50"/>
<evidence type="ECO:0000313" key="1">
    <source>
        <dbReference type="EMBL" id="PRQ32800.1"/>
    </source>
</evidence>
<name>A0A2P6QF50_ROSCH</name>